<dbReference type="RefSeq" id="WP_367845464.1">
    <property type="nucleotide sequence ID" value="NZ_JBFOHL010000011.1"/>
</dbReference>
<dbReference type="SMART" id="SM00028">
    <property type="entry name" value="TPR"/>
    <property type="match status" value="4"/>
</dbReference>
<sequence length="600" mass="66587">MAAVIALAQSLPASAAAHETVRLLLGLALHASQRNDEAADCFRQLVREHPATADYWNNLAITAQLSGALDEAGHAFRQALSLSPGDAQFHHNYGLLLARQGCWREARQCQFDAVERAPGFIDARLQGALACHVCGDLPGEEAMLQDVAHWPPQPAEQALSLATMLSTRGEQPIAFGVLDKAVLPAGEEGRFLAWRITAMRASLHERGNQPDQARAELALLPMDAIAALPAEHEAVRCRVWSARATVLAREGDHGAAAELWQHILDHAPLGELRVPAAFGLAAARDKLRQHAEAWAALQQAHALQCESVRHVVPHLLDEQAQSLPMVDHRVTRRARDAWSALPAPRGRQSPVFVVGFPRSGTTLLEQMIDAHPDFRSMDERAFVYDLIERMEHAGQAYPGDLAILQADEARMLRQAYDGMVAGVLPDLGHARLVDKNPLNMLTLPMMARLYPEARFILCLRHPCDVLLSCYMLPFRSPSFMTLCSSLPRLARGYVQAFEQWLAHVEVFAPRVLEWRYESVVSRFDEHVARLGHFLGIEDTAPLANFAEHARAKGYISTPSYAQVTQGIHRNAVGRWQAYREHFEPVLPILEPMMERLGYGM</sequence>
<dbReference type="InterPro" id="IPR019734">
    <property type="entry name" value="TPR_rpt"/>
</dbReference>
<dbReference type="SUPFAM" id="SSF48452">
    <property type="entry name" value="TPR-like"/>
    <property type="match status" value="2"/>
</dbReference>
<name>A0ABV3QRD7_9GAMM</name>
<dbReference type="InterPro" id="IPR011990">
    <property type="entry name" value="TPR-like_helical_dom_sf"/>
</dbReference>
<organism evidence="3 4">
    <name type="scientific">Rhodanobacter geophilus</name>
    <dbReference type="NCBI Taxonomy" id="3162488"/>
    <lineage>
        <taxon>Bacteria</taxon>
        <taxon>Pseudomonadati</taxon>
        <taxon>Pseudomonadota</taxon>
        <taxon>Gammaproteobacteria</taxon>
        <taxon>Lysobacterales</taxon>
        <taxon>Rhodanobacteraceae</taxon>
        <taxon>Rhodanobacter</taxon>
    </lineage>
</organism>
<dbReference type="Gene3D" id="1.25.40.10">
    <property type="entry name" value="Tetratricopeptide repeat domain"/>
    <property type="match status" value="2"/>
</dbReference>
<proteinExistence type="predicted"/>
<evidence type="ECO:0000313" key="3">
    <source>
        <dbReference type="EMBL" id="MEW9625175.1"/>
    </source>
</evidence>
<reference evidence="3 4" key="1">
    <citation type="submission" date="2024-06" db="EMBL/GenBank/DDBJ databases">
        <authorList>
            <person name="Woo H."/>
        </authorList>
    </citation>
    <scope>NUCLEOTIDE SEQUENCE [LARGE SCALE GENOMIC DNA]</scope>
    <source>
        <strain evidence="3 4">S2-g</strain>
    </source>
</reference>
<dbReference type="PANTHER" id="PTHR12788:SF10">
    <property type="entry name" value="PROTEIN-TYROSINE SULFOTRANSFERASE"/>
    <property type="match status" value="1"/>
</dbReference>
<dbReference type="SUPFAM" id="SSF52540">
    <property type="entry name" value="P-loop containing nucleoside triphosphate hydrolases"/>
    <property type="match status" value="1"/>
</dbReference>
<dbReference type="Pfam" id="PF13469">
    <property type="entry name" value="Sulfotransfer_3"/>
    <property type="match status" value="1"/>
</dbReference>
<dbReference type="EMBL" id="JBFOHL010000011">
    <property type="protein sequence ID" value="MEW9625175.1"/>
    <property type="molecule type" value="Genomic_DNA"/>
</dbReference>
<protein>
    <submittedName>
        <fullName evidence="3">Sulfotransferase</fullName>
    </submittedName>
</protein>
<dbReference type="InterPro" id="IPR027417">
    <property type="entry name" value="P-loop_NTPase"/>
</dbReference>
<dbReference type="Gene3D" id="3.40.50.300">
    <property type="entry name" value="P-loop containing nucleotide triphosphate hydrolases"/>
    <property type="match status" value="1"/>
</dbReference>
<evidence type="ECO:0000313" key="4">
    <source>
        <dbReference type="Proteomes" id="UP001556170"/>
    </source>
</evidence>
<dbReference type="PANTHER" id="PTHR12788">
    <property type="entry name" value="PROTEIN-TYROSINE SULFOTRANSFERASE 2"/>
    <property type="match status" value="1"/>
</dbReference>
<feature type="repeat" description="TPR" evidence="2">
    <location>
        <begin position="53"/>
        <end position="86"/>
    </location>
</feature>
<evidence type="ECO:0000256" key="2">
    <source>
        <dbReference type="PROSITE-ProRule" id="PRU00339"/>
    </source>
</evidence>
<dbReference type="PROSITE" id="PS50005">
    <property type="entry name" value="TPR"/>
    <property type="match status" value="1"/>
</dbReference>
<dbReference type="Pfam" id="PF13432">
    <property type="entry name" value="TPR_16"/>
    <property type="match status" value="1"/>
</dbReference>
<evidence type="ECO:0000256" key="1">
    <source>
        <dbReference type="ARBA" id="ARBA00022679"/>
    </source>
</evidence>
<keyword evidence="1" id="KW-0808">Transferase</keyword>
<dbReference type="Proteomes" id="UP001556170">
    <property type="component" value="Unassembled WGS sequence"/>
</dbReference>
<keyword evidence="4" id="KW-1185">Reference proteome</keyword>
<comment type="caution">
    <text evidence="3">The sequence shown here is derived from an EMBL/GenBank/DDBJ whole genome shotgun (WGS) entry which is preliminary data.</text>
</comment>
<dbReference type="InterPro" id="IPR026634">
    <property type="entry name" value="TPST-like"/>
</dbReference>
<keyword evidence="2" id="KW-0802">TPR repeat</keyword>
<gene>
    <name evidence="3" type="ORF">ABQJ56_13175</name>
</gene>
<accession>A0ABV3QRD7</accession>